<accession>A0A3N2DYU2</accession>
<comment type="function">
    <text evidence="8">Catalyzes the cross-linking of a glutamate residue and a tyrosine residue in the PqqA protein as part of the biosynthesis of pyrroloquinoline quinone (PQQ).</text>
</comment>
<dbReference type="InterPro" id="IPR023885">
    <property type="entry name" value="4Fe4S-binding_SPASM_dom"/>
</dbReference>
<keyword evidence="2 8" id="KW-0949">S-adenosyl-L-methionine</keyword>
<dbReference type="InterPro" id="IPR013785">
    <property type="entry name" value="Aldolase_TIM"/>
</dbReference>
<dbReference type="PROSITE" id="PS51918">
    <property type="entry name" value="RADICAL_SAM"/>
    <property type="match status" value="1"/>
</dbReference>
<dbReference type="GO" id="GO:1904047">
    <property type="term" value="F:S-adenosyl-L-methionine binding"/>
    <property type="evidence" value="ECO:0007669"/>
    <property type="project" value="UniProtKB-UniRule"/>
</dbReference>
<dbReference type="GO" id="GO:0005506">
    <property type="term" value="F:iron ion binding"/>
    <property type="evidence" value="ECO:0007669"/>
    <property type="project" value="UniProtKB-UniRule"/>
</dbReference>
<evidence type="ECO:0000313" key="11">
    <source>
        <dbReference type="EMBL" id="ROS05036.1"/>
    </source>
</evidence>
<dbReference type="PIRSF" id="PIRSF037420">
    <property type="entry name" value="PQQ_syn_pqqE"/>
    <property type="match status" value="1"/>
</dbReference>
<dbReference type="Pfam" id="PF04055">
    <property type="entry name" value="Radical_SAM"/>
    <property type="match status" value="1"/>
</dbReference>
<evidence type="ECO:0000256" key="4">
    <source>
        <dbReference type="ARBA" id="ARBA00022905"/>
    </source>
</evidence>
<comment type="cofactor">
    <cofactor evidence="8">
        <name>[4Fe-4S] cluster</name>
        <dbReference type="ChEBI" id="CHEBI:49883"/>
    </cofactor>
    <text evidence="8">Binds 1 [4Fe-4S] cluster. The cluster is coordinated with 3 cysteines and an exchangeable S-adenosyl-L-methionine.</text>
</comment>
<comment type="subunit">
    <text evidence="8">Interacts with PqqD. The interaction is necessary for activity of PqqE.</text>
</comment>
<evidence type="ECO:0000256" key="2">
    <source>
        <dbReference type="ARBA" id="ARBA00022691"/>
    </source>
</evidence>
<dbReference type="CDD" id="cd01335">
    <property type="entry name" value="Radical_SAM"/>
    <property type="match status" value="1"/>
</dbReference>
<dbReference type="NCBIfam" id="TIGR04085">
    <property type="entry name" value="rSAM_more_4Fe4S"/>
    <property type="match status" value="1"/>
</dbReference>
<dbReference type="EC" id="1.21.98.4" evidence="8"/>
<comment type="pathway">
    <text evidence="8">Cofactor biosynthesis; pyrroloquinoline quinone biosynthesis.</text>
</comment>
<dbReference type="HAMAP" id="MF_00660">
    <property type="entry name" value="PqqE"/>
    <property type="match status" value="1"/>
</dbReference>
<dbReference type="InterPro" id="IPR006638">
    <property type="entry name" value="Elp3/MiaA/NifB-like_rSAM"/>
</dbReference>
<dbReference type="SFLD" id="SFLDF00280">
    <property type="entry name" value="coenzyme_PQQ_synthesis_protein"/>
    <property type="match status" value="1"/>
</dbReference>
<dbReference type="InterPro" id="IPR011843">
    <property type="entry name" value="PQQ_synth_PqqE_bac"/>
</dbReference>
<dbReference type="InterPro" id="IPR000385">
    <property type="entry name" value="MoaA_NifB_PqqE_Fe-S-bd_CS"/>
</dbReference>
<dbReference type="Proteomes" id="UP000275394">
    <property type="component" value="Unassembled WGS sequence"/>
</dbReference>
<dbReference type="EMBL" id="RKHR01000003">
    <property type="protein sequence ID" value="ROS05036.1"/>
    <property type="molecule type" value="Genomic_DNA"/>
</dbReference>
<organism evidence="11 12">
    <name type="scientific">Sinobacterium caligoides</name>
    <dbReference type="NCBI Taxonomy" id="933926"/>
    <lineage>
        <taxon>Bacteria</taxon>
        <taxon>Pseudomonadati</taxon>
        <taxon>Pseudomonadota</taxon>
        <taxon>Gammaproteobacteria</taxon>
        <taxon>Cellvibrionales</taxon>
        <taxon>Spongiibacteraceae</taxon>
        <taxon>Sinobacterium</taxon>
    </lineage>
</organism>
<dbReference type="InterPro" id="IPR058240">
    <property type="entry name" value="rSAM_sf"/>
</dbReference>
<sequence length="393" mass="44027">MKSSGWSNKVATKQTSSIPLWLLAELTYACPLQCGYCSNPVDYPRYKKGELNTAEWVDVFTQGRALGALQLGLSGGEPLLRPDLEELIAEARRLGYYTNLITSTVGMDLQRVTRLREAGVDHIQVSFQGANAATNDYFAGTECFEHKVAMARAIKESGLPMVLNFVLHRGNIDQLPEMLLLADSLAADFVEIANCQYYGWAWQNRDALLPSRQQLQEAERLTAEFRQRLTRPMELFFVVPDYYNDTPKPCSNGWGTTFISVTPNGMVLPCHGAVVLPETEFPDVRQQSLADIWQRTELFNRFRGNQWMKQPCAGCEQKEEDFAGCRCQAYLLTGEAANTDPVCSKSPHRHLVDQQIERAAALIGRVDAPVIEKRNPQNSRGLASSVIVRSTEQ</sequence>
<keyword evidence="5 8" id="KW-0560">Oxidoreductase</keyword>
<keyword evidence="6 8" id="KW-0408">Iron</keyword>
<keyword evidence="4 8" id="KW-0884">PQQ biosynthesis</keyword>
<evidence type="ECO:0000259" key="10">
    <source>
        <dbReference type="PROSITE" id="PS51918"/>
    </source>
</evidence>
<gene>
    <name evidence="8" type="primary">pqqE</name>
    <name evidence="11" type="ORF">EDC56_0558</name>
</gene>
<keyword evidence="3 8" id="KW-0479">Metal-binding</keyword>
<comment type="catalytic activity">
    <reaction evidence="8">
        <text>[PQQ precursor protein] + S-adenosyl-L-methionine = E-Y cross-linked-[PQQ precursor protein] + 5'-deoxyadenosine + L-methionine + H(+)</text>
        <dbReference type="Rhea" id="RHEA:56836"/>
        <dbReference type="Rhea" id="RHEA-COMP:14800"/>
        <dbReference type="Rhea" id="RHEA-COMP:14801"/>
        <dbReference type="ChEBI" id="CHEBI:15378"/>
        <dbReference type="ChEBI" id="CHEBI:17319"/>
        <dbReference type="ChEBI" id="CHEBI:57844"/>
        <dbReference type="ChEBI" id="CHEBI:59789"/>
        <dbReference type="ChEBI" id="CHEBI:141026"/>
        <dbReference type="ChEBI" id="CHEBI:141027"/>
        <dbReference type="EC" id="1.21.98.4"/>
    </reaction>
</comment>
<keyword evidence="7 8" id="KW-0411">Iron-sulfur</keyword>
<feature type="binding site" evidence="8">
    <location>
        <position position="30"/>
    </location>
    <ligand>
        <name>[4Fe-4S] cluster</name>
        <dbReference type="ChEBI" id="CHEBI:49883"/>
        <note>4Fe-4S-S-AdoMet</note>
    </ligand>
</feature>
<dbReference type="SFLD" id="SFLDG01386">
    <property type="entry name" value="main_SPASM_domain-containing"/>
    <property type="match status" value="1"/>
</dbReference>
<dbReference type="NCBIfam" id="TIGR02109">
    <property type="entry name" value="PQQ_syn_pqqE"/>
    <property type="match status" value="1"/>
</dbReference>
<feature type="domain" description="Radical SAM core" evidence="10">
    <location>
        <begin position="16"/>
        <end position="231"/>
    </location>
</feature>
<evidence type="ECO:0000256" key="8">
    <source>
        <dbReference type="HAMAP-Rule" id="MF_00660"/>
    </source>
</evidence>
<feature type="compositionally biased region" description="Polar residues" evidence="9">
    <location>
        <begin position="376"/>
        <end position="393"/>
    </location>
</feature>
<feature type="region of interest" description="Disordered" evidence="9">
    <location>
        <begin position="374"/>
        <end position="393"/>
    </location>
</feature>
<keyword evidence="12" id="KW-1185">Reference proteome</keyword>
<evidence type="ECO:0000256" key="5">
    <source>
        <dbReference type="ARBA" id="ARBA00023002"/>
    </source>
</evidence>
<dbReference type="PANTHER" id="PTHR11228">
    <property type="entry name" value="RADICAL SAM DOMAIN PROTEIN"/>
    <property type="match status" value="1"/>
</dbReference>
<dbReference type="SMART" id="SM00729">
    <property type="entry name" value="Elp3"/>
    <property type="match status" value="1"/>
</dbReference>
<dbReference type="InterPro" id="IPR017200">
    <property type="entry name" value="PqqE-like"/>
</dbReference>
<name>A0A3N2DYU2_9GAMM</name>
<feature type="binding site" evidence="8">
    <location>
        <position position="34"/>
    </location>
    <ligand>
        <name>[4Fe-4S] cluster</name>
        <dbReference type="ChEBI" id="CHEBI:49883"/>
        <note>4Fe-4S-S-AdoMet</note>
    </ligand>
</feature>
<evidence type="ECO:0000256" key="1">
    <source>
        <dbReference type="ARBA" id="ARBA00022485"/>
    </source>
</evidence>
<comment type="similarity">
    <text evidence="8">Belongs to the radical SAM superfamily. PqqE family.</text>
</comment>
<dbReference type="OrthoDB" id="9792276at2"/>
<evidence type="ECO:0000256" key="6">
    <source>
        <dbReference type="ARBA" id="ARBA00023004"/>
    </source>
</evidence>
<comment type="caution">
    <text evidence="11">The sequence shown here is derived from an EMBL/GenBank/DDBJ whole genome shotgun (WGS) entry which is preliminary data.</text>
</comment>
<dbReference type="Pfam" id="PF13186">
    <property type="entry name" value="SPASM"/>
    <property type="match status" value="1"/>
</dbReference>
<evidence type="ECO:0000313" key="12">
    <source>
        <dbReference type="Proteomes" id="UP000275394"/>
    </source>
</evidence>
<dbReference type="PANTHER" id="PTHR11228:SF7">
    <property type="entry name" value="PQQA PEPTIDE CYCLASE"/>
    <property type="match status" value="1"/>
</dbReference>
<evidence type="ECO:0000256" key="3">
    <source>
        <dbReference type="ARBA" id="ARBA00022723"/>
    </source>
</evidence>
<dbReference type="RefSeq" id="WP_123710983.1">
    <property type="nucleotide sequence ID" value="NZ_RKHR01000003.1"/>
</dbReference>
<evidence type="ECO:0000256" key="7">
    <source>
        <dbReference type="ARBA" id="ARBA00023014"/>
    </source>
</evidence>
<dbReference type="AlphaFoldDB" id="A0A3N2DYU2"/>
<dbReference type="UniPathway" id="UPA00539"/>
<dbReference type="CDD" id="cd21119">
    <property type="entry name" value="SPASM_PqqE"/>
    <property type="match status" value="1"/>
</dbReference>
<dbReference type="SFLD" id="SFLDS00029">
    <property type="entry name" value="Radical_SAM"/>
    <property type="match status" value="1"/>
</dbReference>
<protein>
    <recommendedName>
        <fullName evidence="8">PqqA peptide cyclase</fullName>
        <ecNumber evidence="8">1.21.98.4</ecNumber>
    </recommendedName>
    <alternativeName>
        <fullName evidence="8">Coenzyme PQQ synthesis protein E</fullName>
    </alternativeName>
</protein>
<dbReference type="GO" id="GO:0009975">
    <property type="term" value="F:cyclase activity"/>
    <property type="evidence" value="ECO:0007669"/>
    <property type="project" value="UniProtKB-UniRule"/>
</dbReference>
<dbReference type="PROSITE" id="PS01305">
    <property type="entry name" value="MOAA_NIFB_PQQE"/>
    <property type="match status" value="1"/>
</dbReference>
<dbReference type="InterPro" id="IPR007197">
    <property type="entry name" value="rSAM"/>
</dbReference>
<dbReference type="SUPFAM" id="SSF102114">
    <property type="entry name" value="Radical SAM enzymes"/>
    <property type="match status" value="1"/>
</dbReference>
<feature type="binding site" evidence="8">
    <location>
        <position position="37"/>
    </location>
    <ligand>
        <name>[4Fe-4S] cluster</name>
        <dbReference type="ChEBI" id="CHEBI:49883"/>
        <note>4Fe-4S-S-AdoMet</note>
    </ligand>
</feature>
<dbReference type="GO" id="GO:0016491">
    <property type="term" value="F:oxidoreductase activity"/>
    <property type="evidence" value="ECO:0007669"/>
    <property type="project" value="UniProtKB-KW"/>
</dbReference>
<proteinExistence type="inferred from homology"/>
<dbReference type="GO" id="GO:0051539">
    <property type="term" value="F:4 iron, 4 sulfur cluster binding"/>
    <property type="evidence" value="ECO:0007669"/>
    <property type="project" value="UniProtKB-KW"/>
</dbReference>
<dbReference type="Gene3D" id="3.20.20.70">
    <property type="entry name" value="Aldolase class I"/>
    <property type="match status" value="1"/>
</dbReference>
<dbReference type="GO" id="GO:0018189">
    <property type="term" value="P:pyrroloquinoline quinone biosynthetic process"/>
    <property type="evidence" value="ECO:0007669"/>
    <property type="project" value="UniProtKB-UniRule"/>
</dbReference>
<dbReference type="InterPro" id="IPR050377">
    <property type="entry name" value="Radical_SAM_PqqE_MftC-like"/>
</dbReference>
<dbReference type="GO" id="GO:0032324">
    <property type="term" value="P:molybdopterin cofactor biosynthetic process"/>
    <property type="evidence" value="ECO:0007669"/>
    <property type="project" value="UniProtKB-ARBA"/>
</dbReference>
<reference evidence="11 12" key="1">
    <citation type="submission" date="2018-11" db="EMBL/GenBank/DDBJ databases">
        <title>Genomic Encyclopedia of Type Strains, Phase IV (KMG-IV): sequencing the most valuable type-strain genomes for metagenomic binning, comparative biology and taxonomic classification.</title>
        <authorList>
            <person name="Goeker M."/>
        </authorList>
    </citation>
    <scope>NUCLEOTIDE SEQUENCE [LARGE SCALE GENOMIC DNA]</scope>
    <source>
        <strain evidence="11 12">DSM 100316</strain>
    </source>
</reference>
<keyword evidence="1 8" id="KW-0004">4Fe-4S</keyword>
<evidence type="ECO:0000256" key="9">
    <source>
        <dbReference type="SAM" id="MobiDB-lite"/>
    </source>
</evidence>
<dbReference type="SFLD" id="SFLDG01067">
    <property type="entry name" value="SPASM/twitch_domain_containing"/>
    <property type="match status" value="1"/>
</dbReference>